<name>A0ABR2EPC6_9ROSI</name>
<comment type="caution">
    <text evidence="1">The sequence shown here is derived from an EMBL/GenBank/DDBJ whole genome shotgun (WGS) entry which is preliminary data.</text>
</comment>
<protein>
    <recommendedName>
        <fullName evidence="3">RNase H type-1 domain-containing protein</fullName>
    </recommendedName>
</protein>
<gene>
    <name evidence="1" type="ORF">V6N12_035846</name>
</gene>
<dbReference type="EMBL" id="JBBPBM010000011">
    <property type="protein sequence ID" value="KAK8563705.1"/>
    <property type="molecule type" value="Genomic_DNA"/>
</dbReference>
<sequence length="71" mass="7873">MVDEAARASTTLGVSDLQRGERHELQDVVIRWVQPPGGWFKLNIDGAVNRISRVAACCGVVRDHEGNCWLL</sequence>
<dbReference type="Proteomes" id="UP001472677">
    <property type="component" value="Unassembled WGS sequence"/>
</dbReference>
<evidence type="ECO:0000313" key="1">
    <source>
        <dbReference type="EMBL" id="KAK8563705.1"/>
    </source>
</evidence>
<organism evidence="1 2">
    <name type="scientific">Hibiscus sabdariffa</name>
    <name type="common">roselle</name>
    <dbReference type="NCBI Taxonomy" id="183260"/>
    <lineage>
        <taxon>Eukaryota</taxon>
        <taxon>Viridiplantae</taxon>
        <taxon>Streptophyta</taxon>
        <taxon>Embryophyta</taxon>
        <taxon>Tracheophyta</taxon>
        <taxon>Spermatophyta</taxon>
        <taxon>Magnoliopsida</taxon>
        <taxon>eudicotyledons</taxon>
        <taxon>Gunneridae</taxon>
        <taxon>Pentapetalae</taxon>
        <taxon>rosids</taxon>
        <taxon>malvids</taxon>
        <taxon>Malvales</taxon>
        <taxon>Malvaceae</taxon>
        <taxon>Malvoideae</taxon>
        <taxon>Hibiscus</taxon>
    </lineage>
</organism>
<evidence type="ECO:0000313" key="2">
    <source>
        <dbReference type="Proteomes" id="UP001472677"/>
    </source>
</evidence>
<reference evidence="1 2" key="1">
    <citation type="journal article" date="2024" name="G3 (Bethesda)">
        <title>Genome assembly of Hibiscus sabdariffa L. provides insights into metabolisms of medicinal natural products.</title>
        <authorList>
            <person name="Kim T."/>
        </authorList>
    </citation>
    <scope>NUCLEOTIDE SEQUENCE [LARGE SCALE GENOMIC DNA]</scope>
    <source>
        <strain evidence="1">TK-2024</strain>
        <tissue evidence="1">Old leaves</tissue>
    </source>
</reference>
<keyword evidence="2" id="KW-1185">Reference proteome</keyword>
<evidence type="ECO:0008006" key="3">
    <source>
        <dbReference type="Google" id="ProtNLM"/>
    </source>
</evidence>
<accession>A0ABR2EPC6</accession>
<proteinExistence type="predicted"/>